<keyword evidence="2" id="KW-1185">Reference proteome</keyword>
<gene>
    <name evidence="1" type="ORF">CXY01_14220</name>
</gene>
<organism evidence="1 2">
    <name type="scientific">Cellulomonas xylanilytica</name>
    <dbReference type="NCBI Taxonomy" id="233583"/>
    <lineage>
        <taxon>Bacteria</taxon>
        <taxon>Bacillati</taxon>
        <taxon>Actinomycetota</taxon>
        <taxon>Actinomycetes</taxon>
        <taxon>Micrococcales</taxon>
        <taxon>Cellulomonadaceae</taxon>
        <taxon>Cellulomonas</taxon>
    </lineage>
</organism>
<dbReference type="EMBL" id="BJUB01000004">
    <property type="protein sequence ID" value="GEK20902.1"/>
    <property type="molecule type" value="Genomic_DNA"/>
</dbReference>
<dbReference type="RefSeq" id="WP_146926539.1">
    <property type="nucleotide sequence ID" value="NZ_BJUB01000004.1"/>
</dbReference>
<evidence type="ECO:0000313" key="1">
    <source>
        <dbReference type="EMBL" id="GEK20902.1"/>
    </source>
</evidence>
<dbReference type="OrthoDB" id="5194813at2"/>
<accession>A0A510V1X4</accession>
<comment type="caution">
    <text evidence="1">The sequence shown here is derived from an EMBL/GenBank/DDBJ whole genome shotgun (WGS) entry which is preliminary data.</text>
</comment>
<sequence>MSSSVHTVHKDGMWINEVQGEPVDGGFLRKEDAVRAGRDAALARGAEHAIHNLDGTIAEKNSYGNDPRNVPG</sequence>
<dbReference type="Proteomes" id="UP000321118">
    <property type="component" value="Unassembled WGS sequence"/>
</dbReference>
<dbReference type="AlphaFoldDB" id="A0A510V1X4"/>
<dbReference type="InterPro" id="IPR018691">
    <property type="entry name" value="DUF2188"/>
</dbReference>
<proteinExistence type="predicted"/>
<reference evidence="1 2" key="1">
    <citation type="submission" date="2019-07" db="EMBL/GenBank/DDBJ databases">
        <title>Whole genome shotgun sequence of Cellulomonas xylanilytica NBRC 101102.</title>
        <authorList>
            <person name="Hosoyama A."/>
            <person name="Uohara A."/>
            <person name="Ohji S."/>
            <person name="Ichikawa N."/>
        </authorList>
    </citation>
    <scope>NUCLEOTIDE SEQUENCE [LARGE SCALE GENOMIC DNA]</scope>
    <source>
        <strain evidence="1 2">NBRC 101102</strain>
    </source>
</reference>
<name>A0A510V1X4_9CELL</name>
<protein>
    <recommendedName>
        <fullName evidence="3">DUF2188 domain-containing protein</fullName>
    </recommendedName>
</protein>
<evidence type="ECO:0008006" key="3">
    <source>
        <dbReference type="Google" id="ProtNLM"/>
    </source>
</evidence>
<evidence type="ECO:0000313" key="2">
    <source>
        <dbReference type="Proteomes" id="UP000321118"/>
    </source>
</evidence>
<dbReference type="Pfam" id="PF09954">
    <property type="entry name" value="DUF2188"/>
    <property type="match status" value="1"/>
</dbReference>